<proteinExistence type="predicted"/>
<dbReference type="EMBL" id="PVBS01000005">
    <property type="protein sequence ID" value="PRD51436.1"/>
    <property type="molecule type" value="Genomic_DNA"/>
</dbReference>
<comment type="caution">
    <text evidence="1">The sequence shown here is derived from an EMBL/GenBank/DDBJ whole genome shotgun (WGS) entry which is preliminary data.</text>
</comment>
<protein>
    <submittedName>
        <fullName evidence="1">Uncharacterized protein</fullName>
    </submittedName>
</protein>
<sequence>MKIVANGAIRGLAGNLVARKIGNQQILQSRPRKAKQTVATKKASMDFGQASNAGGFVRSALSDTHLNLYDSNMVGRLNGQILRAMRANPDQIPGKMCLQHGKLSRLANFQFNENSNTQDFLNFDIESSLNENNLLAIEIPKFKKDRDITFLDAAGKMIVIINAMAIDFAKADYHIVSYTEIEINCAQLEGWREAERIEVDCTPFVGCVVFVGLSVLYFNNSRGRDLLINSRALHPASIVGAFNVT</sequence>
<reference evidence="1 2" key="1">
    <citation type="submission" date="2018-02" db="EMBL/GenBank/DDBJ databases">
        <title>The draft genome of Sphingobacterium gobiense H7.</title>
        <authorList>
            <person name="Li L."/>
            <person name="Liu L."/>
            <person name="Zhang X."/>
            <person name="Wang T."/>
            <person name="Liang L."/>
        </authorList>
    </citation>
    <scope>NUCLEOTIDE SEQUENCE [LARGE SCALE GENOMIC DNA]</scope>
    <source>
        <strain evidence="1 2">ACCC 05757</strain>
    </source>
</reference>
<accession>A0A2S9JEV2</accession>
<dbReference type="AlphaFoldDB" id="A0A2S9JEV2"/>
<keyword evidence="2" id="KW-1185">Reference proteome</keyword>
<evidence type="ECO:0000313" key="2">
    <source>
        <dbReference type="Proteomes" id="UP000238642"/>
    </source>
</evidence>
<name>A0A2S9JEV2_9SPHI</name>
<gene>
    <name evidence="1" type="ORF">C5749_18700</name>
</gene>
<dbReference type="Proteomes" id="UP000238642">
    <property type="component" value="Unassembled WGS sequence"/>
</dbReference>
<dbReference type="OrthoDB" id="701537at2"/>
<dbReference type="RefSeq" id="WP_105727724.1">
    <property type="nucleotide sequence ID" value="NZ_PVBS01000005.1"/>
</dbReference>
<evidence type="ECO:0000313" key="1">
    <source>
        <dbReference type="EMBL" id="PRD51436.1"/>
    </source>
</evidence>
<organism evidence="1 2">
    <name type="scientific">Sphingobacterium gobiense</name>
    <dbReference type="NCBI Taxonomy" id="1382456"/>
    <lineage>
        <taxon>Bacteria</taxon>
        <taxon>Pseudomonadati</taxon>
        <taxon>Bacteroidota</taxon>
        <taxon>Sphingobacteriia</taxon>
        <taxon>Sphingobacteriales</taxon>
        <taxon>Sphingobacteriaceae</taxon>
        <taxon>Sphingobacterium</taxon>
    </lineage>
</organism>